<protein>
    <recommendedName>
        <fullName evidence="3">Exosome complex component N-terminal domain-containing protein</fullName>
    </recommendedName>
</protein>
<feature type="non-terminal residue" evidence="4">
    <location>
        <position position="62"/>
    </location>
</feature>
<comment type="subcellular location">
    <subcellularLocation>
        <location evidence="1">Nucleus</location>
    </subcellularLocation>
</comment>
<proteinExistence type="predicted"/>
<evidence type="ECO:0000256" key="1">
    <source>
        <dbReference type="ARBA" id="ARBA00004123"/>
    </source>
</evidence>
<keyword evidence="2" id="KW-0271">Exosome</keyword>
<gene>
    <name evidence="4" type="ORF">GIL414_LOCUS51465</name>
</gene>
<dbReference type="GO" id="GO:0000178">
    <property type="term" value="C:exosome (RNase complex)"/>
    <property type="evidence" value="ECO:0007669"/>
    <property type="project" value="UniProtKB-KW"/>
</dbReference>
<feature type="domain" description="Exosome complex component N-terminal" evidence="3">
    <location>
        <begin position="8"/>
        <end position="43"/>
    </location>
</feature>
<evidence type="ECO:0000259" key="3">
    <source>
        <dbReference type="Pfam" id="PF14382"/>
    </source>
</evidence>
<dbReference type="EMBL" id="CAJOBJ010173960">
    <property type="protein sequence ID" value="CAF4893563.1"/>
    <property type="molecule type" value="Genomic_DNA"/>
</dbReference>
<reference evidence="4" key="1">
    <citation type="submission" date="2021-02" db="EMBL/GenBank/DDBJ databases">
        <authorList>
            <person name="Nowell W R."/>
        </authorList>
    </citation>
    <scope>NUCLEOTIDE SEQUENCE</scope>
</reference>
<organism evidence="4 5">
    <name type="scientific">Rotaria magnacalcarata</name>
    <dbReference type="NCBI Taxonomy" id="392030"/>
    <lineage>
        <taxon>Eukaryota</taxon>
        <taxon>Metazoa</taxon>
        <taxon>Spiralia</taxon>
        <taxon>Gnathifera</taxon>
        <taxon>Rotifera</taxon>
        <taxon>Eurotatoria</taxon>
        <taxon>Bdelloidea</taxon>
        <taxon>Philodinida</taxon>
        <taxon>Philodinidae</taxon>
        <taxon>Rotaria</taxon>
    </lineage>
</organism>
<dbReference type="Pfam" id="PF14382">
    <property type="entry name" value="ECR1_N"/>
    <property type="match status" value="1"/>
</dbReference>
<evidence type="ECO:0000313" key="5">
    <source>
        <dbReference type="Proteomes" id="UP000681720"/>
    </source>
</evidence>
<dbReference type="Proteomes" id="UP000681720">
    <property type="component" value="Unassembled WGS sequence"/>
</dbReference>
<dbReference type="AlphaFoldDB" id="A0A8S3C652"/>
<accession>A0A8S3C652</accession>
<comment type="caution">
    <text evidence="4">The sequence shown here is derived from an EMBL/GenBank/DDBJ whole genome shotgun (WGS) entry which is preliminary data.</text>
</comment>
<name>A0A8S3C652_9BILA</name>
<evidence type="ECO:0000313" key="4">
    <source>
        <dbReference type="EMBL" id="CAF4893563.1"/>
    </source>
</evidence>
<sequence length="62" mass="6619">MSSSEYYCVPGDRLCPCDRATAGPGTYEKQNCIYASIAGTIQLTTVDQSTANSDKKPIISVV</sequence>
<dbReference type="SUPFAM" id="SSF110324">
    <property type="entry name" value="Ribosomal L27 protein-like"/>
    <property type="match status" value="1"/>
</dbReference>
<dbReference type="Gene3D" id="2.40.50.100">
    <property type="match status" value="1"/>
</dbReference>
<evidence type="ECO:0000256" key="2">
    <source>
        <dbReference type="ARBA" id="ARBA00022835"/>
    </source>
</evidence>
<dbReference type="GO" id="GO:0005634">
    <property type="term" value="C:nucleus"/>
    <property type="evidence" value="ECO:0007669"/>
    <property type="project" value="UniProtKB-SubCell"/>
</dbReference>
<dbReference type="InterPro" id="IPR025721">
    <property type="entry name" value="Exosome_cplx_N_dom"/>
</dbReference>